<sequence length="422" mass="48242">MKKYVFAHFMVGNTYPYTQEDWLEDIIAAHEHEIDGFALNIGREAWQLDRISDCFAAASKTKVPFWFFFSFDMSSIPSATADDIALLCQYMEQFGQSKRMFRYQDGLFVSTFAGENSLFGQSSLDNAWNLVKNRLAFAAQSPIYYVPSLFIDPALYSGMKSLNGAFNWNGGWPVHLNSNSTREEIECPSLDSDQDHIRNLNGRTFMSSVSPWFFTHYGPDSWNKNWIYRGDDWLYVRRWEQLIATRDRIDIIQIISWNDYGESHYIGPIKGAQPNSQSWVDGYPHAAFLKMTKYFSRAFKAGQYPPVHEDQIFVWARPHPKDAVASNDCVPRPEHWDLTDDKVWVVVLAKLPATVSMSSGSGTMKVVVRAGLTKLARVLEPGDGINVAMWRDGLVVAECSPLEFTFESQPLMYNFNVFTAFS</sequence>
<reference evidence="1" key="1">
    <citation type="submission" date="2022-08" db="EMBL/GenBank/DDBJ databases">
        <authorList>
            <consortium name="DOE Joint Genome Institute"/>
            <person name="Min B."/>
            <person name="Riley R."/>
            <person name="Sierra-Patev S."/>
            <person name="Naranjo-Ortiz M."/>
            <person name="Looney B."/>
            <person name="Konkel Z."/>
            <person name="Slot J.C."/>
            <person name="Sakamoto Y."/>
            <person name="Steenwyk J.L."/>
            <person name="Rokas A."/>
            <person name="Carro J."/>
            <person name="Camarero S."/>
            <person name="Ferreira P."/>
            <person name="Molpeceres G."/>
            <person name="Ruiz-Duenas F.J."/>
            <person name="Serrano A."/>
            <person name="Henrissat B."/>
            <person name="Drula E."/>
            <person name="Hughes K.W."/>
            <person name="Mata J.L."/>
            <person name="Ishikawa N.K."/>
            <person name="Vargas-Isla R."/>
            <person name="Ushijima S."/>
            <person name="Smith C.A."/>
            <person name="Ahrendt S."/>
            <person name="Andreopoulos W."/>
            <person name="He G."/>
            <person name="Labutti K."/>
            <person name="Lipzen A."/>
            <person name="Ng V."/>
            <person name="Sandor L."/>
            <person name="Barry K."/>
            <person name="Martinez A.T."/>
            <person name="Xiao Y."/>
            <person name="Gibbons J.G."/>
            <person name="Terashima K."/>
            <person name="Hibbett D.S."/>
            <person name="Grigoriev I.V."/>
        </authorList>
    </citation>
    <scope>NUCLEOTIDE SEQUENCE</scope>
    <source>
        <strain evidence="1">TFB9207</strain>
    </source>
</reference>
<dbReference type="Pfam" id="PF03659">
    <property type="entry name" value="Glyco_hydro_71"/>
    <property type="match status" value="1"/>
</dbReference>
<keyword evidence="1" id="KW-0378">Hydrolase</keyword>
<dbReference type="GO" id="GO:0051118">
    <property type="term" value="F:glucan endo-1,3-alpha-glucosidase activity"/>
    <property type="evidence" value="ECO:0007669"/>
    <property type="project" value="InterPro"/>
</dbReference>
<dbReference type="CDD" id="cd11577">
    <property type="entry name" value="GH71"/>
    <property type="match status" value="1"/>
</dbReference>
<keyword evidence="2" id="KW-1185">Reference proteome</keyword>
<accession>A0AA38UEL7</accession>
<protein>
    <submittedName>
        <fullName evidence="1">Glycoside hydrolase</fullName>
    </submittedName>
</protein>
<dbReference type="EMBL" id="MU806181">
    <property type="protein sequence ID" value="KAJ3838471.1"/>
    <property type="molecule type" value="Genomic_DNA"/>
</dbReference>
<dbReference type="Proteomes" id="UP001163846">
    <property type="component" value="Unassembled WGS sequence"/>
</dbReference>
<proteinExistence type="predicted"/>
<dbReference type="InterPro" id="IPR005197">
    <property type="entry name" value="Glyco_hydro_71"/>
</dbReference>
<evidence type="ECO:0000313" key="1">
    <source>
        <dbReference type="EMBL" id="KAJ3838471.1"/>
    </source>
</evidence>
<organism evidence="1 2">
    <name type="scientific">Lentinula raphanica</name>
    <dbReference type="NCBI Taxonomy" id="153919"/>
    <lineage>
        <taxon>Eukaryota</taxon>
        <taxon>Fungi</taxon>
        <taxon>Dikarya</taxon>
        <taxon>Basidiomycota</taxon>
        <taxon>Agaricomycotina</taxon>
        <taxon>Agaricomycetes</taxon>
        <taxon>Agaricomycetidae</taxon>
        <taxon>Agaricales</taxon>
        <taxon>Marasmiineae</taxon>
        <taxon>Omphalotaceae</taxon>
        <taxon>Lentinula</taxon>
    </lineage>
</organism>
<gene>
    <name evidence="1" type="ORF">F5878DRAFT_619526</name>
</gene>
<name>A0AA38UEL7_9AGAR</name>
<comment type="caution">
    <text evidence="1">The sequence shown here is derived from an EMBL/GenBank/DDBJ whole genome shotgun (WGS) entry which is preliminary data.</text>
</comment>
<dbReference type="Gene3D" id="3.20.20.80">
    <property type="entry name" value="Glycosidases"/>
    <property type="match status" value="1"/>
</dbReference>
<evidence type="ECO:0000313" key="2">
    <source>
        <dbReference type="Proteomes" id="UP001163846"/>
    </source>
</evidence>
<dbReference type="AlphaFoldDB" id="A0AA38UEL7"/>